<reference evidence="3" key="1">
    <citation type="journal article" date="2020" name="New Phytol.">
        <title>Comparative genomics reveals dynamic genome evolution in host specialist ectomycorrhizal fungi.</title>
        <authorList>
            <person name="Lofgren L.A."/>
            <person name="Nguyen N.H."/>
            <person name="Vilgalys R."/>
            <person name="Ruytinx J."/>
            <person name="Liao H.L."/>
            <person name="Branco S."/>
            <person name="Kuo A."/>
            <person name="LaButti K."/>
            <person name="Lipzen A."/>
            <person name="Andreopoulos W."/>
            <person name="Pangilinan J."/>
            <person name="Riley R."/>
            <person name="Hundley H."/>
            <person name="Na H."/>
            <person name="Barry K."/>
            <person name="Grigoriev I.V."/>
            <person name="Stajich J.E."/>
            <person name="Kennedy P.G."/>
        </authorList>
    </citation>
    <scope>NUCLEOTIDE SEQUENCE</scope>
    <source>
        <strain evidence="3">FC203</strain>
    </source>
</reference>
<feature type="compositionally biased region" description="Polar residues" evidence="1">
    <location>
        <begin position="297"/>
        <end position="310"/>
    </location>
</feature>
<dbReference type="Pfam" id="PF12146">
    <property type="entry name" value="Hydrolase_4"/>
    <property type="match status" value="1"/>
</dbReference>
<evidence type="ECO:0000259" key="2">
    <source>
        <dbReference type="Pfam" id="PF12146"/>
    </source>
</evidence>
<evidence type="ECO:0000313" key="3">
    <source>
        <dbReference type="EMBL" id="KAG1896196.1"/>
    </source>
</evidence>
<evidence type="ECO:0000256" key="1">
    <source>
        <dbReference type="SAM" id="MobiDB-lite"/>
    </source>
</evidence>
<dbReference type="RefSeq" id="XP_041221772.1">
    <property type="nucleotide sequence ID" value="XM_041372459.1"/>
</dbReference>
<dbReference type="EMBL" id="JABBWK010000058">
    <property type="protein sequence ID" value="KAG1896196.1"/>
    <property type="molecule type" value="Genomic_DNA"/>
</dbReference>
<feature type="compositionally biased region" description="Basic and acidic residues" evidence="1">
    <location>
        <begin position="322"/>
        <end position="337"/>
    </location>
</feature>
<dbReference type="Proteomes" id="UP001195769">
    <property type="component" value="Unassembled WGS sequence"/>
</dbReference>
<keyword evidence="3" id="KW-0378">Hydrolase</keyword>
<dbReference type="PANTHER" id="PTHR12277:SF81">
    <property type="entry name" value="PROTEIN ABHD13"/>
    <property type="match status" value="1"/>
</dbReference>
<dbReference type="InterPro" id="IPR029058">
    <property type="entry name" value="AB_hydrolase_fold"/>
</dbReference>
<gene>
    <name evidence="3" type="ORF">F5891DRAFT_611367</name>
</gene>
<dbReference type="InterPro" id="IPR022742">
    <property type="entry name" value="Hydrolase_4"/>
</dbReference>
<protein>
    <submittedName>
        <fullName evidence="3">Alpha/Beta hydrolase protein</fullName>
    </submittedName>
</protein>
<name>A0AAD4DY14_9AGAM</name>
<dbReference type="GO" id="GO:0008474">
    <property type="term" value="F:palmitoyl-(protein) hydrolase activity"/>
    <property type="evidence" value="ECO:0007669"/>
    <property type="project" value="TreeGrafter"/>
</dbReference>
<organism evidence="3 4">
    <name type="scientific">Suillus fuscotomentosus</name>
    <dbReference type="NCBI Taxonomy" id="1912939"/>
    <lineage>
        <taxon>Eukaryota</taxon>
        <taxon>Fungi</taxon>
        <taxon>Dikarya</taxon>
        <taxon>Basidiomycota</taxon>
        <taxon>Agaricomycotina</taxon>
        <taxon>Agaricomycetes</taxon>
        <taxon>Agaricomycetidae</taxon>
        <taxon>Boletales</taxon>
        <taxon>Suillineae</taxon>
        <taxon>Suillaceae</taxon>
        <taxon>Suillus</taxon>
    </lineage>
</organism>
<sequence length="337" mass="37160">MPSLPSLEAFAKGTAATVAGVATLGCGLLYYGQNYLIYPSAFPPGSRIEVPVPTDFGLEYQDLPLVTEDRFTLRCYLLMQRTEISNSHAAHIDYPDQQTHEEFASTRPTVLMFHGNGGNHGHRIPLAKVFYVKMRCNVLMLSYRGCALCLSQSSLLGNPLLILTNRYGHSEGSPSESGIRIDAQTALDYLASHPYLKNTPVILYGQSIGGAVAIDLASRNPSKITALILENTFTNLPRLVPKVLPLLSPLSFLCHQKWDSASKIPLIPRSMPILMLSGVRDEVVPREHMQELWQIVSRRQGTKSSDTGNKSDIPEVGNGKSRFLEFEGGHHNDTLSR</sequence>
<dbReference type="GO" id="GO:0016020">
    <property type="term" value="C:membrane"/>
    <property type="evidence" value="ECO:0007669"/>
    <property type="project" value="TreeGrafter"/>
</dbReference>
<dbReference type="AlphaFoldDB" id="A0AAD4DY14"/>
<feature type="region of interest" description="Disordered" evidence="1">
    <location>
        <begin position="297"/>
        <end position="337"/>
    </location>
</feature>
<proteinExistence type="predicted"/>
<dbReference type="SUPFAM" id="SSF53474">
    <property type="entry name" value="alpha/beta-Hydrolases"/>
    <property type="match status" value="1"/>
</dbReference>
<accession>A0AAD4DY14</accession>
<keyword evidence="4" id="KW-1185">Reference proteome</keyword>
<dbReference type="PANTHER" id="PTHR12277">
    <property type="entry name" value="ALPHA/BETA HYDROLASE DOMAIN-CONTAINING PROTEIN"/>
    <property type="match status" value="1"/>
</dbReference>
<dbReference type="GeneID" id="64666757"/>
<feature type="domain" description="Serine aminopeptidase S33" evidence="2">
    <location>
        <begin position="173"/>
        <end position="258"/>
    </location>
</feature>
<evidence type="ECO:0000313" key="4">
    <source>
        <dbReference type="Proteomes" id="UP001195769"/>
    </source>
</evidence>
<dbReference type="Gene3D" id="3.40.50.1820">
    <property type="entry name" value="alpha/beta hydrolase"/>
    <property type="match status" value="1"/>
</dbReference>
<comment type="caution">
    <text evidence="3">The sequence shown here is derived from an EMBL/GenBank/DDBJ whole genome shotgun (WGS) entry which is preliminary data.</text>
</comment>